<evidence type="ECO:0000256" key="1">
    <source>
        <dbReference type="SAM" id="SignalP"/>
    </source>
</evidence>
<evidence type="ECO:0000313" key="3">
    <source>
        <dbReference type="Proteomes" id="UP000186513"/>
    </source>
</evidence>
<dbReference type="STRING" id="1121279.SAMN02745887_01968"/>
<dbReference type="EMBL" id="FPKR01000007">
    <property type="protein sequence ID" value="SFZ76461.1"/>
    <property type="molecule type" value="Genomic_DNA"/>
</dbReference>
<organism evidence="2 3">
    <name type="scientific">Chitinimonas taiwanensis DSM 18899</name>
    <dbReference type="NCBI Taxonomy" id="1121279"/>
    <lineage>
        <taxon>Bacteria</taxon>
        <taxon>Pseudomonadati</taxon>
        <taxon>Pseudomonadota</taxon>
        <taxon>Betaproteobacteria</taxon>
        <taxon>Neisseriales</taxon>
        <taxon>Chitinibacteraceae</taxon>
        <taxon>Chitinimonas</taxon>
    </lineage>
</organism>
<dbReference type="AlphaFoldDB" id="A0A1K2HID6"/>
<dbReference type="OrthoDB" id="9129514at2"/>
<feature type="chain" id="PRO_5012137048" evidence="1">
    <location>
        <begin position="24"/>
        <end position="277"/>
    </location>
</feature>
<dbReference type="SUPFAM" id="SSF53850">
    <property type="entry name" value="Periplasmic binding protein-like II"/>
    <property type="match status" value="1"/>
</dbReference>
<keyword evidence="1" id="KW-0732">Signal</keyword>
<feature type="signal peptide" evidence="1">
    <location>
        <begin position="1"/>
        <end position="23"/>
    </location>
</feature>
<accession>A0A1K2HID6</accession>
<evidence type="ECO:0000313" key="2">
    <source>
        <dbReference type="EMBL" id="SFZ76461.1"/>
    </source>
</evidence>
<protein>
    <submittedName>
        <fullName evidence="2">ABC-type phosphate/phosphonate transport system, substrate-binding protein</fullName>
    </submittedName>
</protein>
<dbReference type="Gene3D" id="3.40.190.10">
    <property type="entry name" value="Periplasmic binding protein-like II"/>
    <property type="match status" value="2"/>
</dbReference>
<name>A0A1K2HID6_9NEIS</name>
<dbReference type="Proteomes" id="UP000186513">
    <property type="component" value="Unassembled WGS sequence"/>
</dbReference>
<dbReference type="Pfam" id="PF12974">
    <property type="entry name" value="Phosphonate-bd"/>
    <property type="match status" value="1"/>
</dbReference>
<keyword evidence="3" id="KW-1185">Reference proteome</keyword>
<dbReference type="RefSeq" id="WP_072428481.1">
    <property type="nucleotide sequence ID" value="NZ_FPKR01000007.1"/>
</dbReference>
<sequence>MEWMHLRGCAVLLAGLLSVTAAADGEPLCMAVAEGSSGQSDLGKVRDKYRPLADEIARSAGRPVKIKVLSFGALLQTIKQGDCELVYTRTSYIAGWAIRDMQYKLLAANEGTKQVVFIAPSGRQYGSVRDLRGLRLAIPEPQSDLTKVAYAMLRDAGVKPEELKLQPTSLQDSIVFGVESQLSDAGLLTSNSKAAKEWEKKGGAWAIKSRPLPNWSFLASPKLAASEANRLQSALLAISQSSVGKKALQDVNLANLVAAKPADYTAIVDWVGPPQGS</sequence>
<gene>
    <name evidence="2" type="ORF">SAMN02745887_01968</name>
</gene>
<reference evidence="2 3" key="1">
    <citation type="submission" date="2016-11" db="EMBL/GenBank/DDBJ databases">
        <authorList>
            <person name="Jaros S."/>
            <person name="Januszkiewicz K."/>
            <person name="Wedrychowicz H."/>
        </authorList>
    </citation>
    <scope>NUCLEOTIDE SEQUENCE [LARGE SCALE GENOMIC DNA]</scope>
    <source>
        <strain evidence="2 3">DSM 18899</strain>
    </source>
</reference>
<proteinExistence type="predicted"/>